<gene>
    <name evidence="6" type="ORF">ACFQS9_21040</name>
</gene>
<dbReference type="Pfam" id="PF03061">
    <property type="entry name" value="4HBT"/>
    <property type="match status" value="1"/>
</dbReference>
<evidence type="ECO:0000256" key="3">
    <source>
        <dbReference type="SAM" id="MobiDB-lite"/>
    </source>
</evidence>
<comment type="caution">
    <text evidence="6">The sequence shown here is derived from an EMBL/GenBank/DDBJ whole genome shotgun (WGS) entry which is preliminary data.</text>
</comment>
<name>A0ABW2S2M9_9NOCA</name>
<dbReference type="Gene3D" id="3.10.129.10">
    <property type="entry name" value="Hotdog Thioesterase"/>
    <property type="match status" value="2"/>
</dbReference>
<dbReference type="CDD" id="cd03443">
    <property type="entry name" value="PaaI_thioesterase"/>
    <property type="match status" value="2"/>
</dbReference>
<dbReference type="InterPro" id="IPR006683">
    <property type="entry name" value="Thioestr_dom"/>
</dbReference>
<dbReference type="PANTHER" id="PTHR21660:SF1">
    <property type="entry name" value="ACYL-COENZYME A THIOESTERASE 13"/>
    <property type="match status" value="1"/>
</dbReference>
<dbReference type="GO" id="GO:0016787">
    <property type="term" value="F:hydrolase activity"/>
    <property type="evidence" value="ECO:0007669"/>
    <property type="project" value="UniProtKB-KW"/>
</dbReference>
<evidence type="ECO:0000256" key="2">
    <source>
        <dbReference type="ARBA" id="ARBA00022801"/>
    </source>
</evidence>
<dbReference type="RefSeq" id="WP_378408195.1">
    <property type="nucleotide sequence ID" value="NZ_JBHTCS010000024.1"/>
</dbReference>
<dbReference type="PANTHER" id="PTHR21660">
    <property type="entry name" value="THIOESTERASE SUPERFAMILY MEMBER-RELATED"/>
    <property type="match status" value="1"/>
</dbReference>
<evidence type="ECO:0000259" key="4">
    <source>
        <dbReference type="Pfam" id="PF03061"/>
    </source>
</evidence>
<comment type="similarity">
    <text evidence="1">Belongs to the thioesterase PaaI family.</text>
</comment>
<feature type="region of interest" description="Disordered" evidence="3">
    <location>
        <begin position="133"/>
        <end position="161"/>
    </location>
</feature>
<dbReference type="InterPro" id="IPR049450">
    <property type="entry name" value="ACOT8-like_C"/>
</dbReference>
<feature type="domain" description="Thioesterase" evidence="4">
    <location>
        <begin position="184"/>
        <end position="257"/>
    </location>
</feature>
<evidence type="ECO:0000259" key="5">
    <source>
        <dbReference type="Pfam" id="PF20789"/>
    </source>
</evidence>
<organism evidence="6 7">
    <name type="scientific">Rhodococcus daqingensis</name>
    <dbReference type="NCBI Taxonomy" id="2479363"/>
    <lineage>
        <taxon>Bacteria</taxon>
        <taxon>Bacillati</taxon>
        <taxon>Actinomycetota</taxon>
        <taxon>Actinomycetes</taxon>
        <taxon>Mycobacteriales</taxon>
        <taxon>Nocardiaceae</taxon>
        <taxon>Rhodococcus</taxon>
    </lineage>
</organism>
<evidence type="ECO:0000313" key="7">
    <source>
        <dbReference type="Proteomes" id="UP001596484"/>
    </source>
</evidence>
<reference evidence="7" key="1">
    <citation type="journal article" date="2019" name="Int. J. Syst. Evol. Microbiol.">
        <title>The Global Catalogue of Microorganisms (GCM) 10K type strain sequencing project: providing services to taxonomists for standard genome sequencing and annotation.</title>
        <authorList>
            <consortium name="The Broad Institute Genomics Platform"/>
            <consortium name="The Broad Institute Genome Sequencing Center for Infectious Disease"/>
            <person name="Wu L."/>
            <person name="Ma J."/>
        </authorList>
    </citation>
    <scope>NUCLEOTIDE SEQUENCE [LARGE SCALE GENOMIC DNA]</scope>
    <source>
        <strain evidence="7">ICMP 19430</strain>
    </source>
</reference>
<evidence type="ECO:0000313" key="6">
    <source>
        <dbReference type="EMBL" id="MFC7450386.1"/>
    </source>
</evidence>
<keyword evidence="2 6" id="KW-0378">Hydrolase</keyword>
<dbReference type="Proteomes" id="UP001596484">
    <property type="component" value="Unassembled WGS sequence"/>
</dbReference>
<evidence type="ECO:0000256" key="1">
    <source>
        <dbReference type="ARBA" id="ARBA00008324"/>
    </source>
</evidence>
<protein>
    <submittedName>
        <fullName evidence="6">PaaI family thioesterase</fullName>
        <ecNumber evidence="6">3.1.2.-</ecNumber>
    </submittedName>
</protein>
<dbReference type="Pfam" id="PF20789">
    <property type="entry name" value="4HBT_3C"/>
    <property type="match status" value="1"/>
</dbReference>
<dbReference type="EMBL" id="JBHTCS010000024">
    <property type="protein sequence ID" value="MFC7450386.1"/>
    <property type="molecule type" value="Genomic_DNA"/>
</dbReference>
<proteinExistence type="inferred from homology"/>
<feature type="compositionally biased region" description="Basic and acidic residues" evidence="3">
    <location>
        <begin position="133"/>
        <end position="144"/>
    </location>
</feature>
<dbReference type="InterPro" id="IPR029069">
    <property type="entry name" value="HotDog_dom_sf"/>
</dbReference>
<accession>A0ABW2S2M9</accession>
<keyword evidence="7" id="KW-1185">Reference proteome</keyword>
<dbReference type="EC" id="3.1.2.-" evidence="6"/>
<dbReference type="SUPFAM" id="SSF54637">
    <property type="entry name" value="Thioesterase/thiol ester dehydrase-isomerase"/>
    <property type="match status" value="2"/>
</dbReference>
<dbReference type="InterPro" id="IPR039298">
    <property type="entry name" value="ACOT13"/>
</dbReference>
<feature type="domain" description="Acyl-CoA thioesterase-like C-terminal" evidence="5">
    <location>
        <begin position="31"/>
        <end position="123"/>
    </location>
</feature>
<sequence length="289" mass="30395">MSIANVRTGAERTTPQALFRVSPPTRAGEVNRMTMDLGAPEPHGRTAALGVLLDDCLGFTMYERRGDRAGLVSADLSVDFVRPTGWTGLRLTAEGRLETRGEDGAMGSVRVFDAAGELVATGTAWGNFIDGVEQSRDDRPRAPSDESVPTSTTPLEAIGGTLERTDRGARLTVPPNRSLANALGVMHGGVQACAYDLAGNAAAAGTAGTFDTSSLRINFFRTVPLDRPAVFEAEVLRAGRRVVVTRVTCTDADGRECGVATVTCRRAAPGDPVRPADAGILGERDQAPS</sequence>